<evidence type="ECO:0000259" key="1">
    <source>
        <dbReference type="PROSITE" id="PS50181"/>
    </source>
</evidence>
<dbReference type="GeneID" id="104715045"/>
<evidence type="ECO:0000313" key="2">
    <source>
        <dbReference type="Proteomes" id="UP000694864"/>
    </source>
</evidence>
<dbReference type="InterPro" id="IPR055411">
    <property type="entry name" value="LRR_FXL15/At3g58940/PEG3-like"/>
</dbReference>
<dbReference type="Pfam" id="PF24758">
    <property type="entry name" value="LRR_At5g56370"/>
    <property type="match status" value="1"/>
</dbReference>
<dbReference type="InterPro" id="IPR050232">
    <property type="entry name" value="FBL13/AtMIF1-like"/>
</dbReference>
<dbReference type="CDD" id="cd22160">
    <property type="entry name" value="F-box_AtFBL13-like"/>
    <property type="match status" value="1"/>
</dbReference>
<dbReference type="Pfam" id="PF00646">
    <property type="entry name" value="F-box"/>
    <property type="match status" value="1"/>
</dbReference>
<dbReference type="SMART" id="SM00256">
    <property type="entry name" value="FBOX"/>
    <property type="match status" value="1"/>
</dbReference>
<dbReference type="Gene3D" id="3.80.10.10">
    <property type="entry name" value="Ribonuclease Inhibitor"/>
    <property type="match status" value="1"/>
</dbReference>
<dbReference type="InterPro" id="IPR032675">
    <property type="entry name" value="LRR_dom_sf"/>
</dbReference>
<protein>
    <submittedName>
        <fullName evidence="3">F-box/FBD/LRR-repeat protein At1g16940</fullName>
    </submittedName>
</protein>
<reference evidence="3" key="2">
    <citation type="submission" date="2025-08" db="UniProtKB">
        <authorList>
            <consortium name="RefSeq"/>
        </authorList>
    </citation>
    <scope>IDENTIFICATION</scope>
    <source>
        <tissue evidence="3">Leaf</tissue>
    </source>
</reference>
<dbReference type="PANTHER" id="PTHR31900:SF33">
    <property type="entry name" value="PROTEIN WITH RNI-LIKE_FBD-LIKE DOMAIN"/>
    <property type="match status" value="1"/>
</dbReference>
<dbReference type="RefSeq" id="XP_010430800.1">
    <property type="nucleotide sequence ID" value="XM_010432498.1"/>
</dbReference>
<name>A0ABM0TSX3_CAMSA</name>
<accession>A0ABM0TSX3</accession>
<feature type="domain" description="F-box" evidence="1">
    <location>
        <begin position="16"/>
        <end position="62"/>
    </location>
</feature>
<keyword evidence="2" id="KW-1185">Reference proteome</keyword>
<evidence type="ECO:0000313" key="3">
    <source>
        <dbReference type="RefSeq" id="XP_010430800.1"/>
    </source>
</evidence>
<dbReference type="PROSITE" id="PS50181">
    <property type="entry name" value="FBOX"/>
    <property type="match status" value="1"/>
</dbReference>
<sequence length="373" mass="43112">MKSGEKPVGDSRIGEEDRISRLPDSLLCEILLNFPTKDVIKTSLLCRRWRNIWRYVPVWDLQINGGLEDAAKFSFFKRFMDFNSSVCLQRVKLRYVGYSFGFRDSKLINIVFKHKIQHLDLEGYTRDDTIKIPPTIYTSCERLVSLKLRCLLLPKPPKSVSLPCLKIIDLQEIKFDDSSAMEVLISGCSALESLTMDKMYGDRVSSQSLLSFCLTKTEGGDLDKKTVTMQAPRLKFIKLNNRSIERFIVKDLGSIIKLDLDGFTNFGETLHSFLTLLSFVRDITISSDILKVLHKFSESESLPQFHNLSSLSIKTGMITWKYLLTFLENCPNLNYLVMAFKEHKWTMNFSEKSKIRGRYKGTFEFSSFKLREF</sequence>
<dbReference type="InterPro" id="IPR053781">
    <property type="entry name" value="F-box_AtFBL13-like"/>
</dbReference>
<dbReference type="Proteomes" id="UP000694864">
    <property type="component" value="Chromosome 9"/>
</dbReference>
<dbReference type="SUPFAM" id="SSF81383">
    <property type="entry name" value="F-box domain"/>
    <property type="match status" value="1"/>
</dbReference>
<dbReference type="InterPro" id="IPR001810">
    <property type="entry name" value="F-box_dom"/>
</dbReference>
<reference evidence="2" key="1">
    <citation type="journal article" date="2014" name="Nat. Commun.">
        <title>The emerging biofuel crop Camelina sativa retains a highly undifferentiated hexaploid genome structure.</title>
        <authorList>
            <person name="Kagale S."/>
            <person name="Koh C."/>
            <person name="Nixon J."/>
            <person name="Bollina V."/>
            <person name="Clarke W.E."/>
            <person name="Tuteja R."/>
            <person name="Spillane C."/>
            <person name="Robinson S.J."/>
            <person name="Links M.G."/>
            <person name="Clarke C."/>
            <person name="Higgins E.E."/>
            <person name="Huebert T."/>
            <person name="Sharpe A.G."/>
            <person name="Parkin I.A."/>
        </authorList>
    </citation>
    <scope>NUCLEOTIDE SEQUENCE [LARGE SCALE GENOMIC DNA]</scope>
    <source>
        <strain evidence="2">cv. DH55</strain>
    </source>
</reference>
<dbReference type="SUPFAM" id="SSF52047">
    <property type="entry name" value="RNI-like"/>
    <property type="match status" value="1"/>
</dbReference>
<proteinExistence type="predicted"/>
<dbReference type="InterPro" id="IPR036047">
    <property type="entry name" value="F-box-like_dom_sf"/>
</dbReference>
<gene>
    <name evidence="3" type="primary">LOC104715045</name>
</gene>
<dbReference type="Gene3D" id="1.20.1280.50">
    <property type="match status" value="1"/>
</dbReference>
<organism evidence="2 3">
    <name type="scientific">Camelina sativa</name>
    <name type="common">False flax</name>
    <name type="synonym">Myagrum sativum</name>
    <dbReference type="NCBI Taxonomy" id="90675"/>
    <lineage>
        <taxon>Eukaryota</taxon>
        <taxon>Viridiplantae</taxon>
        <taxon>Streptophyta</taxon>
        <taxon>Embryophyta</taxon>
        <taxon>Tracheophyta</taxon>
        <taxon>Spermatophyta</taxon>
        <taxon>Magnoliopsida</taxon>
        <taxon>eudicotyledons</taxon>
        <taxon>Gunneridae</taxon>
        <taxon>Pentapetalae</taxon>
        <taxon>rosids</taxon>
        <taxon>malvids</taxon>
        <taxon>Brassicales</taxon>
        <taxon>Brassicaceae</taxon>
        <taxon>Camelineae</taxon>
        <taxon>Camelina</taxon>
    </lineage>
</organism>
<dbReference type="PANTHER" id="PTHR31900">
    <property type="entry name" value="F-BOX/RNI SUPERFAMILY PROTEIN-RELATED"/>
    <property type="match status" value="1"/>
</dbReference>